<reference evidence="10" key="1">
    <citation type="journal article" date="2017" name="Nat. Ecol. Evol.">
        <title>Genome expansion and lineage-specific genetic innovations in the forest pathogenic fungi Armillaria.</title>
        <authorList>
            <person name="Sipos G."/>
            <person name="Prasanna A.N."/>
            <person name="Walter M.C."/>
            <person name="O'Connor E."/>
            <person name="Balint B."/>
            <person name="Krizsan K."/>
            <person name="Kiss B."/>
            <person name="Hess J."/>
            <person name="Varga T."/>
            <person name="Slot J."/>
            <person name="Riley R."/>
            <person name="Boka B."/>
            <person name="Rigling D."/>
            <person name="Barry K."/>
            <person name="Lee J."/>
            <person name="Mihaltcheva S."/>
            <person name="LaButti K."/>
            <person name="Lipzen A."/>
            <person name="Waldron R."/>
            <person name="Moloney N.M."/>
            <person name="Sperisen C."/>
            <person name="Kredics L."/>
            <person name="Vagvoelgyi C."/>
            <person name="Patrignani A."/>
            <person name="Fitzpatrick D."/>
            <person name="Nagy I."/>
            <person name="Doyle S."/>
            <person name="Anderson J.B."/>
            <person name="Grigoriev I.V."/>
            <person name="Gueldener U."/>
            <person name="Muensterkoetter M."/>
            <person name="Nagy L.G."/>
        </authorList>
    </citation>
    <scope>NUCLEOTIDE SEQUENCE [LARGE SCALE GENOMIC DNA]</scope>
    <source>
        <strain evidence="10">C18/9</strain>
    </source>
</reference>
<keyword evidence="10" id="KW-1185">Reference proteome</keyword>
<dbReference type="GO" id="GO:0005758">
    <property type="term" value="C:mitochondrial intermembrane space"/>
    <property type="evidence" value="ECO:0007669"/>
    <property type="project" value="TreeGrafter"/>
</dbReference>
<organism evidence="9 10">
    <name type="scientific">Armillaria ostoyae</name>
    <name type="common">Armillaria root rot fungus</name>
    <dbReference type="NCBI Taxonomy" id="47428"/>
    <lineage>
        <taxon>Eukaryota</taxon>
        <taxon>Fungi</taxon>
        <taxon>Dikarya</taxon>
        <taxon>Basidiomycota</taxon>
        <taxon>Agaricomycotina</taxon>
        <taxon>Agaricomycetes</taxon>
        <taxon>Agaricomycetidae</taxon>
        <taxon>Agaricales</taxon>
        <taxon>Marasmiineae</taxon>
        <taxon>Physalacriaceae</taxon>
        <taxon>Armillaria</taxon>
    </lineage>
</organism>
<name>A0A284RAQ9_ARMOS</name>
<dbReference type="STRING" id="47428.A0A284RAQ9"/>
<evidence type="ECO:0000256" key="1">
    <source>
        <dbReference type="ARBA" id="ARBA00004496"/>
    </source>
</evidence>
<keyword evidence="2" id="KW-0963">Cytoplasm</keyword>
<feature type="compositionally biased region" description="Polar residues" evidence="7">
    <location>
        <begin position="89"/>
        <end position="99"/>
    </location>
</feature>
<evidence type="ECO:0000256" key="6">
    <source>
        <dbReference type="ARBA" id="ARBA00039385"/>
    </source>
</evidence>
<feature type="domain" description="CHCH" evidence="8">
    <location>
        <begin position="31"/>
        <end position="64"/>
    </location>
</feature>
<evidence type="ECO:0000256" key="7">
    <source>
        <dbReference type="SAM" id="MobiDB-lite"/>
    </source>
</evidence>
<evidence type="ECO:0000256" key="2">
    <source>
        <dbReference type="ARBA" id="ARBA00022490"/>
    </source>
</evidence>
<dbReference type="InterPro" id="IPR010625">
    <property type="entry name" value="CHCH"/>
</dbReference>
<comment type="similarity">
    <text evidence="5">Belongs to the COX19 family.</text>
</comment>
<evidence type="ECO:0000313" key="10">
    <source>
        <dbReference type="Proteomes" id="UP000219338"/>
    </source>
</evidence>
<evidence type="ECO:0000256" key="3">
    <source>
        <dbReference type="ARBA" id="ARBA00023157"/>
    </source>
</evidence>
<sequence length="99" mass="11163">MSFGRPPSLDLGFKPTPPQRGSFPLDHYGECKEKMVLYMQCLKSNGSKSTPCRDLTRDYLSCRMDKGLMDRDDWKNLGLPNTKTDKQPSAENSDSASNK</sequence>
<dbReference type="PANTHER" id="PTHR21107:SF2">
    <property type="entry name" value="CYTOCHROME C OXIDASE ASSEMBLY PROTEIN COX19"/>
    <property type="match status" value="1"/>
</dbReference>
<dbReference type="PROSITE" id="PS51808">
    <property type="entry name" value="CHCH"/>
    <property type="match status" value="1"/>
</dbReference>
<proteinExistence type="inferred from homology"/>
<accession>A0A284RAQ9</accession>
<dbReference type="PANTHER" id="PTHR21107">
    <property type="entry name" value="CYTOCHROME C OXIDASE ASSEMBLY PROTEIN COX19"/>
    <property type="match status" value="1"/>
</dbReference>
<feature type="region of interest" description="Disordered" evidence="7">
    <location>
        <begin position="70"/>
        <end position="99"/>
    </location>
</feature>
<dbReference type="InterPro" id="IPR009069">
    <property type="entry name" value="Cys_alpha_HP_mot_SF"/>
</dbReference>
<evidence type="ECO:0000256" key="5">
    <source>
        <dbReference type="ARBA" id="ARBA00038223"/>
    </source>
</evidence>
<keyword evidence="3" id="KW-1015">Disulfide bond</keyword>
<dbReference type="Pfam" id="PF06747">
    <property type="entry name" value="CHCH"/>
    <property type="match status" value="1"/>
</dbReference>
<dbReference type="OMA" id="GTNDEAC"/>
<gene>
    <name evidence="9" type="ORF">ARMOST_09192</name>
</gene>
<dbReference type="AlphaFoldDB" id="A0A284RAQ9"/>
<comment type="function">
    <text evidence="4">Required for the assembly of mitochondrial cytochrome c oxidase.</text>
</comment>
<dbReference type="EMBL" id="FUEG01000006">
    <property type="protein sequence ID" value="SJL05856.1"/>
    <property type="molecule type" value="Genomic_DNA"/>
</dbReference>
<dbReference type="SUPFAM" id="SSF47072">
    <property type="entry name" value="Cysteine alpha-hairpin motif"/>
    <property type="match status" value="1"/>
</dbReference>
<protein>
    <recommendedName>
        <fullName evidence="6">Cytochrome c oxidase assembly protein COX19</fullName>
    </recommendedName>
</protein>
<comment type="subcellular location">
    <subcellularLocation>
        <location evidence="1">Cytoplasm</location>
    </subcellularLocation>
</comment>
<evidence type="ECO:0000256" key="4">
    <source>
        <dbReference type="ARBA" id="ARBA00037279"/>
    </source>
</evidence>
<evidence type="ECO:0000259" key="8">
    <source>
        <dbReference type="Pfam" id="PF06747"/>
    </source>
</evidence>
<dbReference type="InterPro" id="IPR051383">
    <property type="entry name" value="COX19"/>
</dbReference>
<dbReference type="GO" id="GO:0033617">
    <property type="term" value="P:mitochondrial respiratory chain complex IV assembly"/>
    <property type="evidence" value="ECO:0007669"/>
    <property type="project" value="TreeGrafter"/>
</dbReference>
<dbReference type="OrthoDB" id="268594at2759"/>
<dbReference type="Proteomes" id="UP000219338">
    <property type="component" value="Unassembled WGS sequence"/>
</dbReference>
<feature type="region of interest" description="Disordered" evidence="7">
    <location>
        <begin position="1"/>
        <end position="25"/>
    </location>
</feature>
<evidence type="ECO:0000313" key="9">
    <source>
        <dbReference type="EMBL" id="SJL05856.1"/>
    </source>
</evidence>